<reference evidence="2 3" key="1">
    <citation type="submission" date="2020-05" db="EMBL/GenBank/DDBJ databases">
        <title>Genome Sequencing of Type Strains.</title>
        <authorList>
            <person name="Lemaire J.F."/>
            <person name="Inderbitzin P."/>
            <person name="Gregorio O.A."/>
            <person name="Collins S.B."/>
            <person name="Wespe N."/>
            <person name="Knight-Connoni V."/>
        </authorList>
    </citation>
    <scope>NUCLEOTIDE SEQUENCE [LARGE SCALE GENOMIC DNA]</scope>
    <source>
        <strain evidence="2 3">DSM 20512</strain>
    </source>
</reference>
<keyword evidence="1" id="KW-0472">Membrane</keyword>
<comment type="caution">
    <text evidence="2">The sequence shown here is derived from an EMBL/GenBank/DDBJ whole genome shotgun (WGS) entry which is preliminary data.</text>
</comment>
<name>A0A850DNW1_9MICO</name>
<protein>
    <submittedName>
        <fullName evidence="2">Uncharacterized protein</fullName>
    </submittedName>
</protein>
<dbReference type="Proteomes" id="UP000539146">
    <property type="component" value="Unassembled WGS sequence"/>
</dbReference>
<dbReference type="AlphaFoldDB" id="A0A850DNW1"/>
<gene>
    <name evidence="2" type="ORF">HP467_01930</name>
</gene>
<keyword evidence="1" id="KW-0812">Transmembrane</keyword>
<feature type="transmembrane region" description="Helical" evidence="1">
    <location>
        <begin position="25"/>
        <end position="44"/>
    </location>
</feature>
<keyword evidence="1" id="KW-1133">Transmembrane helix</keyword>
<accession>A0A850DNW1</accession>
<feature type="transmembrane region" description="Helical" evidence="1">
    <location>
        <begin position="50"/>
        <end position="71"/>
    </location>
</feature>
<proteinExistence type="predicted"/>
<evidence type="ECO:0000313" key="2">
    <source>
        <dbReference type="EMBL" id="NUU26874.1"/>
    </source>
</evidence>
<sequence>MILTTPDWLRRYVNSNEALTTTYRVAGRVIIAAVPAFALTAGVAHFVDGLIWLPVLVAVVGGLAIVAWLTLNTMRWWNLGPTRWGILAPKARQAHMREVWRDAAADALDRDIWVFRVVDVTYTGPQGSRGVVEHRDGTMQDTWFWHEQPRKGRVYVARGNGASMGRLDRHRVMFVGDETTGPGILYSIPTAAWRQRRAHRVRFE</sequence>
<dbReference type="RefSeq" id="WP_175325040.1">
    <property type="nucleotide sequence ID" value="NZ_JABMCG010000062.1"/>
</dbReference>
<evidence type="ECO:0000256" key="1">
    <source>
        <dbReference type="SAM" id="Phobius"/>
    </source>
</evidence>
<evidence type="ECO:0000313" key="3">
    <source>
        <dbReference type="Proteomes" id="UP000539146"/>
    </source>
</evidence>
<dbReference type="EMBL" id="JABMCG010000062">
    <property type="protein sequence ID" value="NUU26874.1"/>
    <property type="molecule type" value="Genomic_DNA"/>
</dbReference>
<organism evidence="2 3">
    <name type="scientific">Curtobacterium citreum</name>
    <dbReference type="NCBI Taxonomy" id="2036"/>
    <lineage>
        <taxon>Bacteria</taxon>
        <taxon>Bacillati</taxon>
        <taxon>Actinomycetota</taxon>
        <taxon>Actinomycetes</taxon>
        <taxon>Micrococcales</taxon>
        <taxon>Microbacteriaceae</taxon>
        <taxon>Curtobacterium</taxon>
    </lineage>
</organism>